<gene>
    <name evidence="1" type="ORF">DILT_LOCUS18260</name>
</gene>
<accession>A0A3P7RIE2</accession>
<sequence>MLLNFFQSTPDIFQRNRSILVVDLSSCCALWMTMGLWSEPDVLSNDQVDSADTAAVVMDMSGDVPERPPFRRHVMHTGSFRAASSSSLIKSSILLPPSSSLTPSCHSPECALKSPSHIILG</sequence>
<dbReference type="Proteomes" id="UP000281553">
    <property type="component" value="Unassembled WGS sequence"/>
</dbReference>
<dbReference type="EMBL" id="UYRU01098786">
    <property type="protein sequence ID" value="VDN40489.1"/>
    <property type="molecule type" value="Genomic_DNA"/>
</dbReference>
<evidence type="ECO:0000313" key="1">
    <source>
        <dbReference type="EMBL" id="VDN40489.1"/>
    </source>
</evidence>
<keyword evidence="2" id="KW-1185">Reference proteome</keyword>
<evidence type="ECO:0000313" key="2">
    <source>
        <dbReference type="Proteomes" id="UP000281553"/>
    </source>
</evidence>
<organism evidence="1 2">
    <name type="scientific">Dibothriocephalus latus</name>
    <name type="common">Fish tapeworm</name>
    <name type="synonym">Diphyllobothrium latum</name>
    <dbReference type="NCBI Taxonomy" id="60516"/>
    <lineage>
        <taxon>Eukaryota</taxon>
        <taxon>Metazoa</taxon>
        <taxon>Spiralia</taxon>
        <taxon>Lophotrochozoa</taxon>
        <taxon>Platyhelminthes</taxon>
        <taxon>Cestoda</taxon>
        <taxon>Eucestoda</taxon>
        <taxon>Diphyllobothriidea</taxon>
        <taxon>Diphyllobothriidae</taxon>
        <taxon>Dibothriocephalus</taxon>
    </lineage>
</organism>
<name>A0A3P7RIE2_DIBLA</name>
<proteinExistence type="predicted"/>
<dbReference type="AlphaFoldDB" id="A0A3P7RIE2"/>
<reference evidence="1 2" key="1">
    <citation type="submission" date="2018-11" db="EMBL/GenBank/DDBJ databases">
        <authorList>
            <consortium name="Pathogen Informatics"/>
        </authorList>
    </citation>
    <scope>NUCLEOTIDE SEQUENCE [LARGE SCALE GENOMIC DNA]</scope>
</reference>
<protein>
    <submittedName>
        <fullName evidence="1">Uncharacterized protein</fullName>
    </submittedName>
</protein>